<keyword evidence="3" id="KW-1185">Reference proteome</keyword>
<protein>
    <submittedName>
        <fullName evidence="2">Uncharacterized protein</fullName>
    </submittedName>
</protein>
<gene>
    <name evidence="2" type="ORF">QJS10_CPB22g01514</name>
</gene>
<keyword evidence="1" id="KW-0732">Signal</keyword>
<sequence>MGSSTKISSSSTTAALLLLIALFLMSGLPLGTEAAPLTHYPEPQDKIDWWPWSNCFPMQETQYRMTVCVIIALDWCDINHFHNNELDNPGYGGYVIRL</sequence>
<feature type="chain" id="PRO_5043709606" evidence="1">
    <location>
        <begin position="35"/>
        <end position="98"/>
    </location>
</feature>
<name>A0AAV9C2N2_ACOCL</name>
<organism evidence="2 3">
    <name type="scientific">Acorus calamus</name>
    <name type="common">Sweet flag</name>
    <dbReference type="NCBI Taxonomy" id="4465"/>
    <lineage>
        <taxon>Eukaryota</taxon>
        <taxon>Viridiplantae</taxon>
        <taxon>Streptophyta</taxon>
        <taxon>Embryophyta</taxon>
        <taxon>Tracheophyta</taxon>
        <taxon>Spermatophyta</taxon>
        <taxon>Magnoliopsida</taxon>
        <taxon>Liliopsida</taxon>
        <taxon>Acoraceae</taxon>
        <taxon>Acorus</taxon>
    </lineage>
</organism>
<reference evidence="2" key="2">
    <citation type="submission" date="2023-06" db="EMBL/GenBank/DDBJ databases">
        <authorList>
            <person name="Ma L."/>
            <person name="Liu K.-W."/>
            <person name="Li Z."/>
            <person name="Hsiao Y.-Y."/>
            <person name="Qi Y."/>
            <person name="Fu T."/>
            <person name="Tang G."/>
            <person name="Zhang D."/>
            <person name="Sun W.-H."/>
            <person name="Liu D.-K."/>
            <person name="Li Y."/>
            <person name="Chen G.-Z."/>
            <person name="Liu X.-D."/>
            <person name="Liao X.-Y."/>
            <person name="Jiang Y.-T."/>
            <person name="Yu X."/>
            <person name="Hao Y."/>
            <person name="Huang J."/>
            <person name="Zhao X.-W."/>
            <person name="Ke S."/>
            <person name="Chen Y.-Y."/>
            <person name="Wu W.-L."/>
            <person name="Hsu J.-L."/>
            <person name="Lin Y.-F."/>
            <person name="Huang M.-D."/>
            <person name="Li C.-Y."/>
            <person name="Huang L."/>
            <person name="Wang Z.-W."/>
            <person name="Zhao X."/>
            <person name="Zhong W.-Y."/>
            <person name="Peng D.-H."/>
            <person name="Ahmad S."/>
            <person name="Lan S."/>
            <person name="Zhang J.-S."/>
            <person name="Tsai W.-C."/>
            <person name="Van De Peer Y."/>
            <person name="Liu Z.-J."/>
        </authorList>
    </citation>
    <scope>NUCLEOTIDE SEQUENCE</scope>
    <source>
        <strain evidence="2">CP</strain>
        <tissue evidence="2">Leaves</tissue>
    </source>
</reference>
<dbReference type="AlphaFoldDB" id="A0AAV9C2N2"/>
<evidence type="ECO:0000256" key="1">
    <source>
        <dbReference type="SAM" id="SignalP"/>
    </source>
</evidence>
<proteinExistence type="predicted"/>
<feature type="signal peptide" evidence="1">
    <location>
        <begin position="1"/>
        <end position="34"/>
    </location>
</feature>
<reference evidence="2" key="1">
    <citation type="journal article" date="2023" name="Nat. Commun.">
        <title>Diploid and tetraploid genomes of Acorus and the evolution of monocots.</title>
        <authorList>
            <person name="Ma L."/>
            <person name="Liu K.W."/>
            <person name="Li Z."/>
            <person name="Hsiao Y.Y."/>
            <person name="Qi Y."/>
            <person name="Fu T."/>
            <person name="Tang G.D."/>
            <person name="Zhang D."/>
            <person name="Sun W.H."/>
            <person name="Liu D.K."/>
            <person name="Li Y."/>
            <person name="Chen G.Z."/>
            <person name="Liu X.D."/>
            <person name="Liao X.Y."/>
            <person name="Jiang Y.T."/>
            <person name="Yu X."/>
            <person name="Hao Y."/>
            <person name="Huang J."/>
            <person name="Zhao X.W."/>
            <person name="Ke S."/>
            <person name="Chen Y.Y."/>
            <person name="Wu W.L."/>
            <person name="Hsu J.L."/>
            <person name="Lin Y.F."/>
            <person name="Huang M.D."/>
            <person name="Li C.Y."/>
            <person name="Huang L."/>
            <person name="Wang Z.W."/>
            <person name="Zhao X."/>
            <person name="Zhong W.Y."/>
            <person name="Peng D.H."/>
            <person name="Ahmad S."/>
            <person name="Lan S."/>
            <person name="Zhang J.S."/>
            <person name="Tsai W.C."/>
            <person name="Van de Peer Y."/>
            <person name="Liu Z.J."/>
        </authorList>
    </citation>
    <scope>NUCLEOTIDE SEQUENCE</scope>
    <source>
        <strain evidence="2">CP</strain>
    </source>
</reference>
<dbReference type="EMBL" id="JAUJYO010000022">
    <property type="protein sequence ID" value="KAK1282972.1"/>
    <property type="molecule type" value="Genomic_DNA"/>
</dbReference>
<dbReference type="Proteomes" id="UP001180020">
    <property type="component" value="Unassembled WGS sequence"/>
</dbReference>
<evidence type="ECO:0000313" key="3">
    <source>
        <dbReference type="Proteomes" id="UP001180020"/>
    </source>
</evidence>
<comment type="caution">
    <text evidence="2">The sequence shown here is derived from an EMBL/GenBank/DDBJ whole genome shotgun (WGS) entry which is preliminary data.</text>
</comment>
<evidence type="ECO:0000313" key="2">
    <source>
        <dbReference type="EMBL" id="KAK1282972.1"/>
    </source>
</evidence>
<accession>A0AAV9C2N2</accession>